<organism evidence="2 3">
    <name type="scientific">Companilactobacillus paralimentarius DSM 13238 = JCM 10415</name>
    <dbReference type="NCBI Taxonomy" id="1122151"/>
    <lineage>
        <taxon>Bacteria</taxon>
        <taxon>Bacillati</taxon>
        <taxon>Bacillota</taxon>
        <taxon>Bacilli</taxon>
        <taxon>Lactobacillales</taxon>
        <taxon>Lactobacillaceae</taxon>
        <taxon>Companilactobacillus</taxon>
    </lineage>
</organism>
<evidence type="ECO:0000313" key="2">
    <source>
        <dbReference type="EMBL" id="KRL31413.1"/>
    </source>
</evidence>
<proteinExistence type="predicted"/>
<sequence>MTILFDKNLTLTEDSTTFIENYINYVRTINPEDLYEGKKDKNILKNKFIFRIHQLANLDSAIVSLSVLDKKINVLARIPGFETVVIGSYPLNSHLKKIMSQGVYPTIKITGGRYKKVVPTDFDKDIIKNGFEPYGIILELHQVENVVYKSRKIDVIYKYVFKSERSLVNVSKILMLCFALFGLALGLGFMFLGFFMTGLMVIVAFFGANSYTLILSDTYKPKQELNQTQTN</sequence>
<dbReference type="RefSeq" id="WP_025086239.1">
    <property type="nucleotide sequence ID" value="NZ_AZES01000046.1"/>
</dbReference>
<evidence type="ECO:0000256" key="1">
    <source>
        <dbReference type="SAM" id="Phobius"/>
    </source>
</evidence>
<dbReference type="OrthoDB" id="2283419at2"/>
<protein>
    <submittedName>
        <fullName evidence="2">Uncharacterized protein</fullName>
    </submittedName>
</protein>
<keyword evidence="1" id="KW-0812">Transmembrane</keyword>
<reference evidence="2 3" key="1">
    <citation type="journal article" date="2015" name="Genome Announc.">
        <title>Expanding the biotechnology potential of lactobacilli through comparative genomics of 213 strains and associated genera.</title>
        <authorList>
            <person name="Sun Z."/>
            <person name="Harris H.M."/>
            <person name="McCann A."/>
            <person name="Guo C."/>
            <person name="Argimon S."/>
            <person name="Zhang W."/>
            <person name="Yang X."/>
            <person name="Jeffery I.B."/>
            <person name="Cooney J.C."/>
            <person name="Kagawa T.F."/>
            <person name="Liu W."/>
            <person name="Song Y."/>
            <person name="Salvetti E."/>
            <person name="Wrobel A."/>
            <person name="Rasinkangas P."/>
            <person name="Parkhill J."/>
            <person name="Rea M.C."/>
            <person name="O'Sullivan O."/>
            <person name="Ritari J."/>
            <person name="Douillard F.P."/>
            <person name="Paul Ross R."/>
            <person name="Yang R."/>
            <person name="Briner A.E."/>
            <person name="Felis G.E."/>
            <person name="de Vos W.M."/>
            <person name="Barrangou R."/>
            <person name="Klaenhammer T.R."/>
            <person name="Caufield P.W."/>
            <person name="Cui Y."/>
            <person name="Zhang H."/>
            <person name="O'Toole P.W."/>
        </authorList>
    </citation>
    <scope>NUCLEOTIDE SEQUENCE [LARGE SCALE GENOMIC DNA]</scope>
    <source>
        <strain evidence="2 3">DSM 13238</strain>
    </source>
</reference>
<keyword evidence="3" id="KW-1185">Reference proteome</keyword>
<keyword evidence="1" id="KW-1133">Transmembrane helix</keyword>
<dbReference type="Proteomes" id="UP000051908">
    <property type="component" value="Unassembled WGS sequence"/>
</dbReference>
<gene>
    <name evidence="2" type="ORF">FD33_GL002008</name>
</gene>
<evidence type="ECO:0000313" key="3">
    <source>
        <dbReference type="Proteomes" id="UP000051908"/>
    </source>
</evidence>
<accession>A0A0R1PNC2</accession>
<dbReference type="AlphaFoldDB" id="A0A0R1PNC2"/>
<comment type="caution">
    <text evidence="2">The sequence shown here is derived from an EMBL/GenBank/DDBJ whole genome shotgun (WGS) entry which is preliminary data.</text>
</comment>
<dbReference type="EMBL" id="AZES01000046">
    <property type="protein sequence ID" value="KRL31413.1"/>
    <property type="molecule type" value="Genomic_DNA"/>
</dbReference>
<dbReference type="GeneID" id="96667686"/>
<dbReference type="PATRIC" id="fig|1122151.5.peg.2076"/>
<name>A0A0R1PNC2_9LACO</name>
<keyword evidence="1" id="KW-0472">Membrane</keyword>
<feature type="transmembrane region" description="Helical" evidence="1">
    <location>
        <begin position="173"/>
        <end position="206"/>
    </location>
</feature>